<feature type="chain" id="PRO_5020208101" evidence="1">
    <location>
        <begin position="20"/>
        <end position="207"/>
    </location>
</feature>
<evidence type="ECO:0000313" key="2">
    <source>
        <dbReference type="EMBL" id="TKY85962.1"/>
    </source>
</evidence>
<name>A0A4U7KSJ1_9BASI</name>
<dbReference type="EMBL" id="SRRM01000018">
    <property type="protein sequence ID" value="TKY85962.1"/>
    <property type="molecule type" value="Genomic_DNA"/>
</dbReference>
<evidence type="ECO:0000256" key="1">
    <source>
        <dbReference type="SAM" id="SignalP"/>
    </source>
</evidence>
<evidence type="ECO:0000313" key="3">
    <source>
        <dbReference type="Proteomes" id="UP000306050"/>
    </source>
</evidence>
<dbReference type="RefSeq" id="XP_029737947.1">
    <property type="nucleotide sequence ID" value="XM_029885381.1"/>
</dbReference>
<keyword evidence="1" id="KW-0732">Signal</keyword>
<protein>
    <submittedName>
        <fullName evidence="2">Uncharacterized protein</fullName>
    </submittedName>
</protein>
<comment type="caution">
    <text evidence="2">The sequence shown here is derived from an EMBL/GenBank/DDBJ whole genome shotgun (WGS) entry which is preliminary data.</text>
</comment>
<accession>A0A4U7KSJ1</accession>
<gene>
    <name evidence="2" type="ORF">EX895_004787</name>
</gene>
<reference evidence="2 3" key="1">
    <citation type="submission" date="2019-05" db="EMBL/GenBank/DDBJ databases">
        <title>Sporisorium graminicola CBS 10092 draft sequencing and annotation.</title>
        <authorList>
            <person name="Solano-Gonzalez S."/>
            <person name="Caddick M.X."/>
            <person name="Darby A."/>
        </authorList>
    </citation>
    <scope>NUCLEOTIDE SEQUENCE [LARGE SCALE GENOMIC DNA]</scope>
    <source>
        <strain evidence="2 3">CBS 10092</strain>
    </source>
</reference>
<keyword evidence="3" id="KW-1185">Reference proteome</keyword>
<dbReference type="Proteomes" id="UP000306050">
    <property type="component" value="Chromosome SGRAM_5"/>
</dbReference>
<dbReference type="KEGG" id="sgra:EX895_004787"/>
<sequence>MSMMSLLLLMTMLLQLSLSSVTARPIYSPPAIPQELQVTAAQPDPLVPSTPTHYTLPSRFHRYWMKVSYHPLRVNQSNGGLQVPHFHSGPWDRAWKAYDSIVEKMKIFKRSVPNVSAQERIIQHLRSTSWWQRTKDFGKWVTGQKVKVTRDQVQAVKDKYKNSKYPNPNMRTHTGPNGRTGSAFVSRPIYIQAPSRAKPSRFPGFFH</sequence>
<dbReference type="GeneID" id="40727682"/>
<feature type="signal peptide" evidence="1">
    <location>
        <begin position="1"/>
        <end position="19"/>
    </location>
</feature>
<dbReference type="AlphaFoldDB" id="A0A4U7KSJ1"/>
<dbReference type="OrthoDB" id="2555180at2759"/>
<proteinExistence type="predicted"/>
<organism evidence="2 3">
    <name type="scientific">Sporisorium graminicola</name>
    <dbReference type="NCBI Taxonomy" id="280036"/>
    <lineage>
        <taxon>Eukaryota</taxon>
        <taxon>Fungi</taxon>
        <taxon>Dikarya</taxon>
        <taxon>Basidiomycota</taxon>
        <taxon>Ustilaginomycotina</taxon>
        <taxon>Ustilaginomycetes</taxon>
        <taxon>Ustilaginales</taxon>
        <taxon>Ustilaginaceae</taxon>
        <taxon>Sporisorium</taxon>
    </lineage>
</organism>